<dbReference type="InterPro" id="IPR000218">
    <property type="entry name" value="Ribosomal_uL14"/>
</dbReference>
<dbReference type="Gene3D" id="2.40.150.20">
    <property type="entry name" value="Ribosomal protein L14"/>
    <property type="match status" value="1"/>
</dbReference>
<keyword evidence="3" id="KW-0687">Ribonucleoprotein</keyword>
<dbReference type="HAMAP" id="MF_01367">
    <property type="entry name" value="Ribosomal_uL14"/>
    <property type="match status" value="1"/>
</dbReference>
<dbReference type="GO" id="GO:1990904">
    <property type="term" value="C:ribonucleoprotein complex"/>
    <property type="evidence" value="ECO:0007669"/>
    <property type="project" value="UniProtKB-KW"/>
</dbReference>
<sequence length="119" mass="13898">MIQKGTYLMPMDRCGVWWVNTFHIYKGFNKKIGKTGNFIKISVRNTRPNNWVLKKTKLNSIITLTKKELKNLDNSYIKFKYNNCVLLKKRLAPKGKEIVGPGLKLMKRKKFLMSFSGIL</sequence>
<keyword evidence="2 4" id="KW-0689">Ribosomal protein</keyword>
<dbReference type="EMBL" id="MG272262">
    <property type="protein sequence ID" value="AXJ93329.1"/>
    <property type="molecule type" value="Genomic_DNA"/>
</dbReference>
<dbReference type="AlphaFoldDB" id="A0A345WJT6"/>
<evidence type="ECO:0000256" key="3">
    <source>
        <dbReference type="ARBA" id="ARBA00023274"/>
    </source>
</evidence>
<dbReference type="SMART" id="SM01374">
    <property type="entry name" value="Ribosomal_L14"/>
    <property type="match status" value="1"/>
</dbReference>
<dbReference type="CDD" id="cd00337">
    <property type="entry name" value="Ribosomal_uL14"/>
    <property type="match status" value="1"/>
</dbReference>
<evidence type="ECO:0000256" key="1">
    <source>
        <dbReference type="ARBA" id="ARBA00010745"/>
    </source>
</evidence>
<organism evidence="4">
    <name type="scientific">Uronema marinum</name>
    <name type="common">Marine ciliate</name>
    <dbReference type="NCBI Taxonomy" id="35107"/>
    <lineage>
        <taxon>Eukaryota</taxon>
        <taxon>Sar</taxon>
        <taxon>Alveolata</taxon>
        <taxon>Ciliophora</taxon>
        <taxon>Intramacronucleata</taxon>
        <taxon>Oligohymenophorea</taxon>
        <taxon>Scuticociliatia</taxon>
        <taxon>Philasterida</taxon>
        <taxon>Uronematidae</taxon>
        <taxon>Uronema</taxon>
    </lineage>
</organism>
<dbReference type="GO" id="GO:0005840">
    <property type="term" value="C:ribosome"/>
    <property type="evidence" value="ECO:0007669"/>
    <property type="project" value="UniProtKB-KW"/>
</dbReference>
<dbReference type="GO" id="GO:0003735">
    <property type="term" value="F:structural constituent of ribosome"/>
    <property type="evidence" value="ECO:0007669"/>
    <property type="project" value="InterPro"/>
</dbReference>
<dbReference type="InterPro" id="IPR036853">
    <property type="entry name" value="Ribosomal_uL14_sf"/>
</dbReference>
<dbReference type="GeneID" id="37625939"/>
<keyword evidence="4" id="KW-0496">Mitochondrion</keyword>
<gene>
    <name evidence="4" type="primary">rpl14</name>
</gene>
<dbReference type="SUPFAM" id="SSF50193">
    <property type="entry name" value="Ribosomal protein L14"/>
    <property type="match status" value="1"/>
</dbReference>
<geneLocation type="mitochondrion" evidence="4"/>
<proteinExistence type="inferred from homology"/>
<accession>A0A345WJT6</accession>
<protein>
    <submittedName>
        <fullName evidence="4">Ribosomal protein L14</fullName>
    </submittedName>
</protein>
<reference evidence="4" key="2">
    <citation type="journal article" date="2018" name="Mitochondrial DNA Part B Resour">
        <title>Uronema marinum mitochondrion, complete genome.</title>
        <authorList>
            <person name="Li R."/>
            <person name="Gao Y."/>
            <person name="Hou Y."/>
            <person name="Ye S."/>
            <person name="Wang L."/>
            <person name="Sun J."/>
            <person name="Li Q."/>
        </authorList>
    </citation>
    <scope>NUCLEOTIDE SEQUENCE</scope>
</reference>
<dbReference type="GO" id="GO:0006412">
    <property type="term" value="P:translation"/>
    <property type="evidence" value="ECO:0007669"/>
    <property type="project" value="InterPro"/>
</dbReference>
<evidence type="ECO:0000313" key="4">
    <source>
        <dbReference type="EMBL" id="AXJ93329.1"/>
    </source>
</evidence>
<evidence type="ECO:0000256" key="2">
    <source>
        <dbReference type="ARBA" id="ARBA00022980"/>
    </source>
</evidence>
<reference evidence="4" key="1">
    <citation type="submission" date="2017-10" db="EMBL/GenBank/DDBJ databases">
        <authorList>
            <person name="Banno H."/>
            <person name="Chua N.-H."/>
        </authorList>
    </citation>
    <scope>NUCLEOTIDE SEQUENCE</scope>
</reference>
<dbReference type="RefSeq" id="YP_009512637.1">
    <property type="nucleotide sequence ID" value="NC_039174.1"/>
</dbReference>
<dbReference type="Pfam" id="PF00238">
    <property type="entry name" value="Ribosomal_L14"/>
    <property type="match status" value="1"/>
</dbReference>
<name>A0A345WJT6_UROMR</name>
<comment type="similarity">
    <text evidence="1">Belongs to the universal ribosomal protein uL14 family.</text>
</comment>